<comment type="caution">
    <text evidence="3">The sequence shown here is derived from an EMBL/GenBank/DDBJ whole genome shotgun (WGS) entry which is preliminary data.</text>
</comment>
<dbReference type="InterPro" id="IPR005064">
    <property type="entry name" value="BUG"/>
</dbReference>
<feature type="chain" id="PRO_5002628425" description="Tripartite tricarboxylate transporter substrate binding protein" evidence="2">
    <location>
        <begin position="22"/>
        <end position="315"/>
    </location>
</feature>
<dbReference type="PIRSF" id="PIRSF017082">
    <property type="entry name" value="YflP"/>
    <property type="match status" value="1"/>
</dbReference>
<feature type="signal peptide" evidence="2">
    <location>
        <begin position="1"/>
        <end position="21"/>
    </location>
</feature>
<dbReference type="Gene3D" id="3.40.190.10">
    <property type="entry name" value="Periplasmic binding protein-like II"/>
    <property type="match status" value="1"/>
</dbReference>
<dbReference type="Proteomes" id="UP000004848">
    <property type="component" value="Unassembled WGS sequence"/>
</dbReference>
<organism evidence="3 4">
    <name type="scientific">Roseibium aggregatum (strain ATCC 25650 / DSM 13394 / JCM 20685 / NBRC 16684 / NCIMB 2208 / IAM 12614 / B1)</name>
    <name type="common">Stappia aggregata</name>
    <dbReference type="NCBI Taxonomy" id="384765"/>
    <lineage>
        <taxon>Bacteria</taxon>
        <taxon>Pseudomonadati</taxon>
        <taxon>Pseudomonadota</taxon>
        <taxon>Alphaproteobacteria</taxon>
        <taxon>Hyphomicrobiales</taxon>
        <taxon>Stappiaceae</taxon>
        <taxon>Roseibium</taxon>
    </lineage>
</organism>
<evidence type="ECO:0000256" key="1">
    <source>
        <dbReference type="ARBA" id="ARBA00006987"/>
    </source>
</evidence>
<dbReference type="eggNOG" id="COG3181">
    <property type="taxonomic scope" value="Bacteria"/>
</dbReference>
<evidence type="ECO:0000256" key="2">
    <source>
        <dbReference type="SAM" id="SignalP"/>
    </source>
</evidence>
<dbReference type="EMBL" id="AAUW01000030">
    <property type="protein sequence ID" value="EAV40485.1"/>
    <property type="molecule type" value="Genomic_DNA"/>
</dbReference>
<evidence type="ECO:0008006" key="5">
    <source>
        <dbReference type="Google" id="ProtNLM"/>
    </source>
</evidence>
<reference evidence="3 4" key="1">
    <citation type="submission" date="2006-05" db="EMBL/GenBank/DDBJ databases">
        <authorList>
            <person name="King G."/>
            <person name="Ferriera S."/>
            <person name="Johnson J."/>
            <person name="Kravitz S."/>
            <person name="Beeson K."/>
            <person name="Sutton G."/>
            <person name="Rogers Y.-H."/>
            <person name="Friedman R."/>
            <person name="Frazier M."/>
            <person name="Venter J.C."/>
        </authorList>
    </citation>
    <scope>NUCLEOTIDE SEQUENCE [LARGE SCALE GENOMIC DNA]</scope>
    <source>
        <strain evidence="4">ATCC 25650 / DSM 13394 / JCM 20685 / NBRC 16684 / NCIMB 2208 / IAM 12614 / B1</strain>
    </source>
</reference>
<protein>
    <recommendedName>
        <fullName evidence="5">Tripartite tricarboxylate transporter substrate binding protein</fullName>
    </recommendedName>
</protein>
<accession>A0P3D2</accession>
<comment type="similarity">
    <text evidence="1">Belongs to the UPF0065 (bug) family.</text>
</comment>
<gene>
    <name evidence="3" type="ORF">SIAM614_05436</name>
</gene>
<evidence type="ECO:0000313" key="4">
    <source>
        <dbReference type="Proteomes" id="UP000004848"/>
    </source>
</evidence>
<dbReference type="CDD" id="cd07012">
    <property type="entry name" value="PBP2_Bug_TTT"/>
    <property type="match status" value="1"/>
</dbReference>
<dbReference type="PANTHER" id="PTHR42928">
    <property type="entry name" value="TRICARBOXYLATE-BINDING PROTEIN"/>
    <property type="match status" value="1"/>
</dbReference>
<dbReference type="Pfam" id="PF03401">
    <property type="entry name" value="TctC"/>
    <property type="match status" value="1"/>
</dbReference>
<dbReference type="PANTHER" id="PTHR42928:SF5">
    <property type="entry name" value="BLR1237 PROTEIN"/>
    <property type="match status" value="1"/>
</dbReference>
<sequence>MRAAMMMAAVGSVLAAMPARADDYPSRTVEAIHQFGPGGGTDRFIRAIGEPFQEITGQALVPISVQGGGGVPAAVTFMQRPSDGYSMMAVGPEQVINHVLGRMNIDELRPIARIQYDQGLFLVSKDSPIKSVDDLIKTARENPGSLKVAVTGTAGFDDTLVGLWNIKSGAELTTVPFSASEMVSNTLGGHVDLMYEEYGPARGLIESGDLRPLVLFSEFRLPVLGDVPTATELGFDVSLGRWRGFAMHASDDEANANTMFSILDRAAVSESYKTIETQSGLQFRSKVLGPTQFKEFMEHEVEIYTDVLKQLGYVE</sequence>
<dbReference type="Gene3D" id="3.40.190.150">
    <property type="entry name" value="Bordetella uptake gene, domain 1"/>
    <property type="match status" value="1"/>
</dbReference>
<name>A0P3D2_ROSAI</name>
<dbReference type="OrthoDB" id="8970543at2"/>
<dbReference type="InterPro" id="IPR042100">
    <property type="entry name" value="Bug_dom1"/>
</dbReference>
<dbReference type="AlphaFoldDB" id="A0P3D2"/>
<proteinExistence type="inferred from homology"/>
<evidence type="ECO:0000313" key="3">
    <source>
        <dbReference type="EMBL" id="EAV40485.1"/>
    </source>
</evidence>
<keyword evidence="2" id="KW-0732">Signal</keyword>
<dbReference type="SUPFAM" id="SSF53850">
    <property type="entry name" value="Periplasmic binding protein-like II"/>
    <property type="match status" value="1"/>
</dbReference>